<dbReference type="Proteomes" id="UP000033618">
    <property type="component" value="Unassembled WGS sequence"/>
</dbReference>
<organism evidence="4 5">
    <name type="scientific">Robbsia andropogonis</name>
    <dbReference type="NCBI Taxonomy" id="28092"/>
    <lineage>
        <taxon>Bacteria</taxon>
        <taxon>Pseudomonadati</taxon>
        <taxon>Pseudomonadota</taxon>
        <taxon>Betaproteobacteria</taxon>
        <taxon>Burkholderiales</taxon>
        <taxon>Burkholderiaceae</taxon>
        <taxon>Robbsia</taxon>
    </lineage>
</organism>
<proteinExistence type="inferred from homology"/>
<dbReference type="RefSeq" id="WP_046154406.1">
    <property type="nucleotide sequence ID" value="NZ_CADFGU010000020.1"/>
</dbReference>
<evidence type="ECO:0000256" key="3">
    <source>
        <dbReference type="SAM" id="SignalP"/>
    </source>
</evidence>
<dbReference type="Pfam" id="PF03524">
    <property type="entry name" value="CagX"/>
    <property type="match status" value="1"/>
</dbReference>
<evidence type="ECO:0000313" key="4">
    <source>
        <dbReference type="EMBL" id="KKB61051.1"/>
    </source>
</evidence>
<feature type="chain" id="PRO_5002490854" evidence="3">
    <location>
        <begin position="28"/>
        <end position="279"/>
    </location>
</feature>
<dbReference type="STRING" id="28092.WM40_25450"/>
<protein>
    <submittedName>
        <fullName evidence="4">Conjugal transfer protein TrbG</fullName>
    </submittedName>
</protein>
<comment type="caution">
    <text evidence="4">The sequence shown here is derived from an EMBL/GenBank/DDBJ whole genome shotgun (WGS) entry which is preliminary data.</text>
</comment>
<keyword evidence="2 3" id="KW-0732">Signal</keyword>
<evidence type="ECO:0000313" key="5">
    <source>
        <dbReference type="Proteomes" id="UP000033618"/>
    </source>
</evidence>
<comment type="similarity">
    <text evidence="1">Belongs to the TrbG/VirB9 family.</text>
</comment>
<sequence length="279" mass="30096">MTLFCLKRQASAVLIAALAATPMSVFAEVVPGACGSDAHIACALYDPNETYQVAYRAGEATVLIFEKGEKIDGGGMGDGKAWSAGPAGNGFFFKPKAAHAATNLILLTNRRRYVLKLVPVARHEDAIWSLSFAYPDTQAKQSAAAAVRSAEARALLAQTVDTRGTGNADYDMHGDTALAPTALWDDGRFTYFEFRTNRDLPQIYRVYGDNKEALVNPDDVRGPVLVVHDTAQRFNLRLGDAVLGIRNNAYRPDGQLNPAGTTVPGTVRLVKHKEAGNDQ</sequence>
<evidence type="ECO:0000256" key="2">
    <source>
        <dbReference type="ARBA" id="ARBA00022729"/>
    </source>
</evidence>
<dbReference type="OrthoDB" id="9773431at2"/>
<dbReference type="PATRIC" id="fig|28092.6.peg.6005"/>
<name>A0A0F5JT92_9BURK</name>
<dbReference type="InterPro" id="IPR033645">
    <property type="entry name" value="VirB9/CagX/TrbG_C"/>
</dbReference>
<dbReference type="InterPro" id="IPR010258">
    <property type="entry name" value="Conjugal_tfr_TrbG/VirB9/CagX"/>
</dbReference>
<keyword evidence="5" id="KW-1185">Reference proteome</keyword>
<dbReference type="InterPro" id="IPR038161">
    <property type="entry name" value="VirB9/CagX/TrbG_C_sf"/>
</dbReference>
<feature type="signal peptide" evidence="3">
    <location>
        <begin position="1"/>
        <end position="27"/>
    </location>
</feature>
<accession>A0A0F5JT92</accession>
<dbReference type="AlphaFoldDB" id="A0A0F5JT92"/>
<dbReference type="EMBL" id="LAQU01000080">
    <property type="protein sequence ID" value="KKB61051.1"/>
    <property type="molecule type" value="Genomic_DNA"/>
</dbReference>
<evidence type="ECO:0000256" key="1">
    <source>
        <dbReference type="ARBA" id="ARBA00006135"/>
    </source>
</evidence>
<dbReference type="Gene3D" id="2.60.40.2500">
    <property type="match status" value="1"/>
</dbReference>
<dbReference type="CDD" id="cd06911">
    <property type="entry name" value="VirB9_CagX_TrbG"/>
    <property type="match status" value="1"/>
</dbReference>
<gene>
    <name evidence="4" type="ORF">WM40_25450</name>
</gene>
<reference evidence="4 5" key="1">
    <citation type="submission" date="2015-03" db="EMBL/GenBank/DDBJ databases">
        <title>Draft Genome Sequence of Burkholderia andropogonis type strain ICMP2807, isolated from Sorghum bicolor.</title>
        <authorList>
            <person name="Lopes-Santos L."/>
            <person name="Castro D.B."/>
            <person name="Ottoboni L.M."/>
            <person name="Park D."/>
            <person name="Weirc B.S."/>
            <person name="Destefano S.A."/>
        </authorList>
    </citation>
    <scope>NUCLEOTIDE SEQUENCE [LARGE SCALE GENOMIC DNA]</scope>
    <source>
        <strain evidence="4 5">ICMP2807</strain>
    </source>
</reference>